<proteinExistence type="predicted"/>
<gene>
    <name evidence="2" type="ORF">ENN51_02210</name>
</gene>
<accession>A0A7V0T4N0</accession>
<dbReference type="EMBL" id="DSBX01000084">
    <property type="protein sequence ID" value="HDQ99087.1"/>
    <property type="molecule type" value="Genomic_DNA"/>
</dbReference>
<name>A0A7V0T4N0_UNCW3</name>
<organism evidence="2">
    <name type="scientific">candidate division WOR-3 bacterium</name>
    <dbReference type="NCBI Taxonomy" id="2052148"/>
    <lineage>
        <taxon>Bacteria</taxon>
        <taxon>Bacteria division WOR-3</taxon>
    </lineage>
</organism>
<protein>
    <submittedName>
        <fullName evidence="2">Uncharacterized protein</fullName>
    </submittedName>
</protein>
<feature type="region of interest" description="Disordered" evidence="1">
    <location>
        <begin position="1"/>
        <end position="22"/>
    </location>
</feature>
<dbReference type="Proteomes" id="UP000885672">
    <property type="component" value="Unassembled WGS sequence"/>
</dbReference>
<comment type="caution">
    <text evidence="2">The sequence shown here is derived from an EMBL/GenBank/DDBJ whole genome shotgun (WGS) entry which is preliminary data.</text>
</comment>
<evidence type="ECO:0000313" key="2">
    <source>
        <dbReference type="EMBL" id="HDQ99087.1"/>
    </source>
</evidence>
<evidence type="ECO:0000256" key="1">
    <source>
        <dbReference type="SAM" id="MobiDB-lite"/>
    </source>
</evidence>
<dbReference type="AlphaFoldDB" id="A0A7V0T4N0"/>
<feature type="compositionally biased region" description="Basic and acidic residues" evidence="1">
    <location>
        <begin position="1"/>
        <end position="11"/>
    </location>
</feature>
<reference evidence="2" key="1">
    <citation type="journal article" date="2020" name="mSystems">
        <title>Genome- and Community-Level Interaction Insights into Carbon Utilization and Element Cycling Functions of Hydrothermarchaeota in Hydrothermal Sediment.</title>
        <authorList>
            <person name="Zhou Z."/>
            <person name="Liu Y."/>
            <person name="Xu W."/>
            <person name="Pan J."/>
            <person name="Luo Z.H."/>
            <person name="Li M."/>
        </authorList>
    </citation>
    <scope>NUCLEOTIDE SEQUENCE [LARGE SCALE GENOMIC DNA]</scope>
    <source>
        <strain evidence="2">SpSt-1182</strain>
    </source>
</reference>
<sequence>MNRNRNSDRNSGHRPNGTGIPDVLVRETDRFSAKRPGLRVLRRIAEFAARNARSHIRRTSAAPYPGLRFGT</sequence>